<dbReference type="Proteomes" id="UP001060085">
    <property type="component" value="Linkage Group LG08"/>
</dbReference>
<protein>
    <submittedName>
        <fullName evidence="1">Uncharacterized protein</fullName>
    </submittedName>
</protein>
<name>A0ACB9ZNP9_CATRO</name>
<evidence type="ECO:0000313" key="1">
    <source>
        <dbReference type="EMBL" id="KAI5648668.1"/>
    </source>
</evidence>
<sequence length="136" mass="15796">MATSGNRDAAGSSKHRSNSNNEIWWKSPSYLQFDDEEEEHSAIFEEIFTHCPNPSTSQRLEMKHMFPVLNKIEDKEIKAWFDNRRASANLKKKSCELNSMKEKLTATNKFLKNENANLTKKVSELLSENVYLKQKL</sequence>
<comment type="caution">
    <text evidence="1">The sequence shown here is derived from an EMBL/GenBank/DDBJ whole genome shotgun (WGS) entry which is preliminary data.</text>
</comment>
<gene>
    <name evidence="1" type="ORF">M9H77_34673</name>
</gene>
<organism evidence="1 2">
    <name type="scientific">Catharanthus roseus</name>
    <name type="common">Madagascar periwinkle</name>
    <name type="synonym">Vinca rosea</name>
    <dbReference type="NCBI Taxonomy" id="4058"/>
    <lineage>
        <taxon>Eukaryota</taxon>
        <taxon>Viridiplantae</taxon>
        <taxon>Streptophyta</taxon>
        <taxon>Embryophyta</taxon>
        <taxon>Tracheophyta</taxon>
        <taxon>Spermatophyta</taxon>
        <taxon>Magnoliopsida</taxon>
        <taxon>eudicotyledons</taxon>
        <taxon>Gunneridae</taxon>
        <taxon>Pentapetalae</taxon>
        <taxon>asterids</taxon>
        <taxon>lamiids</taxon>
        <taxon>Gentianales</taxon>
        <taxon>Apocynaceae</taxon>
        <taxon>Rauvolfioideae</taxon>
        <taxon>Vinceae</taxon>
        <taxon>Catharanthinae</taxon>
        <taxon>Catharanthus</taxon>
    </lineage>
</organism>
<keyword evidence="2" id="KW-1185">Reference proteome</keyword>
<evidence type="ECO:0000313" key="2">
    <source>
        <dbReference type="Proteomes" id="UP001060085"/>
    </source>
</evidence>
<accession>A0ACB9ZNP9</accession>
<reference evidence="2" key="1">
    <citation type="journal article" date="2023" name="Nat. Plants">
        <title>Single-cell RNA sequencing provides a high-resolution roadmap for understanding the multicellular compartmentation of specialized metabolism.</title>
        <authorList>
            <person name="Sun S."/>
            <person name="Shen X."/>
            <person name="Li Y."/>
            <person name="Li Y."/>
            <person name="Wang S."/>
            <person name="Li R."/>
            <person name="Zhang H."/>
            <person name="Shen G."/>
            <person name="Guo B."/>
            <person name="Wei J."/>
            <person name="Xu J."/>
            <person name="St-Pierre B."/>
            <person name="Chen S."/>
            <person name="Sun C."/>
        </authorList>
    </citation>
    <scope>NUCLEOTIDE SEQUENCE [LARGE SCALE GENOMIC DNA]</scope>
</reference>
<dbReference type="EMBL" id="CM044708">
    <property type="protein sequence ID" value="KAI5648668.1"/>
    <property type="molecule type" value="Genomic_DNA"/>
</dbReference>
<proteinExistence type="predicted"/>